<dbReference type="PANTHER" id="PTHR11985">
    <property type="entry name" value="GLYCEROL-3-PHOSPHATE DEHYDROGENASE"/>
    <property type="match status" value="1"/>
</dbReference>
<keyword evidence="4" id="KW-0274">FAD</keyword>
<organism evidence="7 8">
    <name type="scientific">Candidatus Jorgensenbacteria bacterium GW2011_GWF2_41_8</name>
    <dbReference type="NCBI Taxonomy" id="1618667"/>
    <lineage>
        <taxon>Bacteria</taxon>
        <taxon>Candidatus Joergenseniibacteriota</taxon>
    </lineage>
</organism>
<dbReference type="GO" id="GO:0006072">
    <property type="term" value="P:glycerol-3-phosphate metabolic process"/>
    <property type="evidence" value="ECO:0007669"/>
    <property type="project" value="InterPro"/>
</dbReference>
<evidence type="ECO:0000256" key="5">
    <source>
        <dbReference type="ARBA" id="ARBA00023002"/>
    </source>
</evidence>
<dbReference type="Gene3D" id="3.30.9.10">
    <property type="entry name" value="D-Amino Acid Oxidase, subunit A, domain 2"/>
    <property type="match status" value="1"/>
</dbReference>
<dbReference type="PANTHER" id="PTHR11985:SF15">
    <property type="entry name" value="GLYCEROL-3-PHOSPHATE DEHYDROGENASE, MITOCHONDRIAL"/>
    <property type="match status" value="1"/>
</dbReference>
<dbReference type="AlphaFoldDB" id="A0A0G0XKF7"/>
<evidence type="ECO:0000313" key="7">
    <source>
        <dbReference type="EMBL" id="KKS24922.1"/>
    </source>
</evidence>
<dbReference type="SUPFAM" id="SSF51905">
    <property type="entry name" value="FAD/NAD(P)-binding domain"/>
    <property type="match status" value="1"/>
</dbReference>
<dbReference type="InterPro" id="IPR036188">
    <property type="entry name" value="FAD/NAD-bd_sf"/>
</dbReference>
<name>A0A0G0XKF7_9BACT</name>
<proteinExistence type="inferred from homology"/>
<evidence type="ECO:0000259" key="6">
    <source>
        <dbReference type="Pfam" id="PF01266"/>
    </source>
</evidence>
<dbReference type="Gene3D" id="3.50.50.60">
    <property type="entry name" value="FAD/NAD(P)-binding domain"/>
    <property type="match status" value="1"/>
</dbReference>
<comment type="cofactor">
    <cofactor evidence="1">
        <name>FAD</name>
        <dbReference type="ChEBI" id="CHEBI:57692"/>
    </cofactor>
</comment>
<dbReference type="InterPro" id="IPR006076">
    <property type="entry name" value="FAD-dep_OxRdtase"/>
</dbReference>
<dbReference type="Pfam" id="PF01266">
    <property type="entry name" value="DAO"/>
    <property type="match status" value="1"/>
</dbReference>
<dbReference type="InterPro" id="IPR000447">
    <property type="entry name" value="G3P_DH_FAD-dep"/>
</dbReference>
<evidence type="ECO:0000256" key="4">
    <source>
        <dbReference type="ARBA" id="ARBA00022827"/>
    </source>
</evidence>
<accession>A0A0G0XKF7</accession>
<reference evidence="7 8" key="1">
    <citation type="journal article" date="2015" name="Nature">
        <title>rRNA introns, odd ribosomes, and small enigmatic genomes across a large radiation of phyla.</title>
        <authorList>
            <person name="Brown C.T."/>
            <person name="Hug L.A."/>
            <person name="Thomas B.C."/>
            <person name="Sharon I."/>
            <person name="Castelle C.J."/>
            <person name="Singh A."/>
            <person name="Wilkins M.J."/>
            <person name="Williams K.H."/>
            <person name="Banfield J.F."/>
        </authorList>
    </citation>
    <scope>NUCLEOTIDE SEQUENCE [LARGE SCALE GENOMIC DNA]</scope>
</reference>
<comment type="caution">
    <text evidence="7">The sequence shown here is derived from an EMBL/GenBank/DDBJ whole genome shotgun (WGS) entry which is preliminary data.</text>
</comment>
<dbReference type="GO" id="GO:0004368">
    <property type="term" value="F:glycerol-3-phosphate dehydrogenase (quinone) activity"/>
    <property type="evidence" value="ECO:0007669"/>
    <property type="project" value="InterPro"/>
</dbReference>
<evidence type="ECO:0000256" key="3">
    <source>
        <dbReference type="ARBA" id="ARBA00022630"/>
    </source>
</evidence>
<gene>
    <name evidence="7" type="ORF">UU83_C0016G0006</name>
</gene>
<keyword evidence="3" id="KW-0285">Flavoprotein</keyword>
<evidence type="ECO:0000256" key="2">
    <source>
        <dbReference type="ARBA" id="ARBA00007330"/>
    </source>
</evidence>
<dbReference type="EMBL" id="LCCD01000016">
    <property type="protein sequence ID" value="KKS24922.1"/>
    <property type="molecule type" value="Genomic_DNA"/>
</dbReference>
<feature type="domain" description="FAD dependent oxidoreductase" evidence="6">
    <location>
        <begin position="3"/>
        <end position="331"/>
    </location>
</feature>
<keyword evidence="5" id="KW-0560">Oxidoreductase</keyword>
<comment type="similarity">
    <text evidence="2">Belongs to the FAD-dependent glycerol-3-phosphate dehydrogenase family.</text>
</comment>
<dbReference type="Proteomes" id="UP000033856">
    <property type="component" value="Unassembled WGS sequence"/>
</dbReference>
<evidence type="ECO:0000313" key="8">
    <source>
        <dbReference type="Proteomes" id="UP000033856"/>
    </source>
</evidence>
<evidence type="ECO:0000256" key="1">
    <source>
        <dbReference type="ARBA" id="ARBA00001974"/>
    </source>
</evidence>
<protein>
    <submittedName>
        <fullName evidence="7">Glycerol-3-phosphate dehydrogenase</fullName>
    </submittedName>
</protein>
<sequence>MFDIAVIGGGTVGVTISLDLISRGFSVVLIEKNRGLGLETNAKSLGLIQGGLTYLKSNRRLVKASSFDVWLLKNMFPDLLKKQEFVIPIFDWSKHSLWQWDGYLSEYDKIAETRMLPPHSILNKQEVLKKIPNLNSDAKGGAVFYEWKVEPIKFLREILLRATVQNQKTKFTIAANQKVLGFSKDSNGNIISVNCNNMHGDIFWPVRLVINAGGPWSPQIAKLAEVELMLRPTKGTSIFIQGMPFSYGLITFDKNGKYISILPLFEEQKTLIGPTNSDISQEIYDNPGKAMASAEEQEELLKVFNAISRSKYEKENIVGAQCGLRPQLCHTGVKPENISHDFAILDHQKDGVPNFCSVVGGKLSVLMRMGKETGDFVEKKFGRAPDWRLPALPNCDDKTKQLIISGYKKKFARNHWWISGFAFTSLWAKIRLIVPVIRAFLRRKKGEKQ</sequence>